<dbReference type="SMART" id="SM00248">
    <property type="entry name" value="ANK"/>
    <property type="match status" value="2"/>
</dbReference>
<dbReference type="Gene3D" id="1.25.40.20">
    <property type="entry name" value="Ankyrin repeat-containing domain"/>
    <property type="match status" value="1"/>
</dbReference>
<comment type="subcellular location">
    <subcellularLocation>
        <location evidence="1">Cell membrane</location>
    </subcellularLocation>
    <subcellularLocation>
        <location evidence="2">Late endosome</location>
    </subcellularLocation>
</comment>
<name>A0A0D8XWW4_DICVI</name>
<evidence type="ECO:0000256" key="7">
    <source>
        <dbReference type="PROSITE-ProRule" id="PRU00023"/>
    </source>
</evidence>
<proteinExistence type="predicted"/>
<dbReference type="SUPFAM" id="SSF48403">
    <property type="entry name" value="Ankyrin repeat"/>
    <property type="match status" value="1"/>
</dbReference>
<organism evidence="9 10">
    <name type="scientific">Dictyocaulus viviparus</name>
    <name type="common">Bovine lungworm</name>
    <dbReference type="NCBI Taxonomy" id="29172"/>
    <lineage>
        <taxon>Eukaryota</taxon>
        <taxon>Metazoa</taxon>
        <taxon>Ecdysozoa</taxon>
        <taxon>Nematoda</taxon>
        <taxon>Chromadorea</taxon>
        <taxon>Rhabditida</taxon>
        <taxon>Rhabditina</taxon>
        <taxon>Rhabditomorpha</taxon>
        <taxon>Strongyloidea</taxon>
        <taxon>Metastrongylidae</taxon>
        <taxon>Dictyocaulus</taxon>
    </lineage>
</organism>
<dbReference type="PROSITE" id="PS50088">
    <property type="entry name" value="ANK_REPEAT"/>
    <property type="match status" value="1"/>
</dbReference>
<evidence type="ECO:0000256" key="6">
    <source>
        <dbReference type="ARBA" id="ARBA00024956"/>
    </source>
</evidence>
<evidence type="ECO:0000256" key="2">
    <source>
        <dbReference type="ARBA" id="ARBA00004603"/>
    </source>
</evidence>
<dbReference type="OrthoDB" id="1585644at2759"/>
<evidence type="ECO:0000259" key="8">
    <source>
        <dbReference type="Pfam" id="PF11904"/>
    </source>
</evidence>
<accession>A0A0D8XWW4</accession>
<keyword evidence="10" id="KW-1185">Reference proteome</keyword>
<evidence type="ECO:0000256" key="5">
    <source>
        <dbReference type="ARBA" id="ARBA00023136"/>
    </source>
</evidence>
<comment type="function">
    <text evidence="6">Ubiquitin-binding protein that specifically recognizes and binds 'Lys-63'-linked ubiquitin. Does not bind 'Lys-48'-linked ubiquitin. Positively regulates the internalization of ligand-activated EGFR by binding to the Ub moiety of ubiquitinated EGFR at the cell membrane.</text>
</comment>
<keyword evidence="5" id="KW-0472">Membrane</keyword>
<feature type="repeat" description="ANK" evidence="7">
    <location>
        <begin position="41"/>
        <end position="73"/>
    </location>
</feature>
<sequence>MDSRRESDFPLHRLVYLNDIDALKCVLDEIDPEDLEKLDCRGRTPLMLAVTMGHKQCAYELLKRGADADSQNRGLTFMNCMWSVSHEAISLGDPDLVKNIIMYRDRQRSLKGAQRMKDCLNNLRIFKQGSKVRIDATLFGYESNSWKRGNQTYIFQLGTDDCPELVIIDHDSRTAVVQTFCADEPLEEYAPSETAIEMRMTSPISTTFVDVDKIGFERSYRNGLLSWISNVEKLEIIDDYQCKNETSNFLTNFLNTVKTATCEESTKENLLDMGLTVDEYLDENFTLNGDIGRPKQVTKKSNNFKATIWLAEDHPLSFQIWFCIHEQIIPIVDLMASNSAHFARLHKFIQMQLPAGFPIRIEIPILHVINAKVTLGRINEPGPMVTPLRTMSGFKVTAVAIDDDAFCVPQSYNVINDSNMRLWWLEDDYDMSNTHDEALSFYQFPVSNASLSYDELQEQRQLSLAISESLRISDNFVNVPNEPEDELALALRLSRDEENKRKEESRREEMELERILKLSLLDK</sequence>
<dbReference type="GO" id="GO:0005886">
    <property type="term" value="C:plasma membrane"/>
    <property type="evidence" value="ECO:0007669"/>
    <property type="project" value="UniProtKB-SubCell"/>
</dbReference>
<dbReference type="EMBL" id="KN716244">
    <property type="protein sequence ID" value="KJH49153.1"/>
    <property type="molecule type" value="Genomic_DNA"/>
</dbReference>
<feature type="domain" description="Ankyrin repeat" evidence="8">
    <location>
        <begin position="270"/>
        <end position="413"/>
    </location>
</feature>
<dbReference type="STRING" id="29172.A0A0D8XWW4"/>
<dbReference type="InterPro" id="IPR003903">
    <property type="entry name" value="UIM_dom"/>
</dbReference>
<keyword evidence="4" id="KW-0677">Repeat</keyword>
<dbReference type="PROSITE" id="PS50330">
    <property type="entry name" value="UIM"/>
    <property type="match status" value="1"/>
</dbReference>
<evidence type="ECO:0000256" key="1">
    <source>
        <dbReference type="ARBA" id="ARBA00004236"/>
    </source>
</evidence>
<evidence type="ECO:0000256" key="4">
    <source>
        <dbReference type="ARBA" id="ARBA00022737"/>
    </source>
</evidence>
<gene>
    <name evidence="9" type="ORF">DICVIV_04711</name>
</gene>
<dbReference type="Pfam" id="PF12796">
    <property type="entry name" value="Ank_2"/>
    <property type="match status" value="1"/>
</dbReference>
<keyword evidence="7" id="KW-0040">ANK repeat</keyword>
<evidence type="ECO:0000313" key="9">
    <source>
        <dbReference type="EMBL" id="KJH49153.1"/>
    </source>
</evidence>
<dbReference type="InterPro" id="IPR036770">
    <property type="entry name" value="Ankyrin_rpt-contain_sf"/>
</dbReference>
<dbReference type="GO" id="GO:0005770">
    <property type="term" value="C:late endosome"/>
    <property type="evidence" value="ECO:0007669"/>
    <property type="project" value="UniProtKB-SubCell"/>
</dbReference>
<reference evidence="9" key="1">
    <citation type="submission" date="2013-11" db="EMBL/GenBank/DDBJ databases">
        <title>Draft genome of the bovine lungworm Dictyocaulus viviparus.</title>
        <authorList>
            <person name="Mitreva M."/>
        </authorList>
    </citation>
    <scope>NUCLEOTIDE SEQUENCE [LARGE SCALE GENOMIC DNA]</scope>
    <source>
        <strain evidence="9">HannoverDv2000</strain>
    </source>
</reference>
<dbReference type="Pfam" id="PF11904">
    <property type="entry name" value="ANKRD13_C"/>
    <property type="match status" value="2"/>
</dbReference>
<dbReference type="InterPro" id="IPR055285">
    <property type="entry name" value="ANKRD13_C"/>
</dbReference>
<dbReference type="AlphaFoldDB" id="A0A0D8XWW4"/>
<protein>
    <submittedName>
        <fullName evidence="9">Ankyrin repeat protein</fullName>
    </submittedName>
</protein>
<dbReference type="InterPro" id="IPR002110">
    <property type="entry name" value="Ankyrin_rpt"/>
</dbReference>
<dbReference type="PROSITE" id="PS50297">
    <property type="entry name" value="ANK_REP_REGION"/>
    <property type="match status" value="1"/>
</dbReference>
<dbReference type="PANTHER" id="PTHR12447">
    <property type="entry name" value="ANKYRIN REPEAT DOMAIN-CONTAINING PROTEIN 13"/>
    <property type="match status" value="1"/>
</dbReference>
<dbReference type="Proteomes" id="UP000053766">
    <property type="component" value="Unassembled WGS sequence"/>
</dbReference>
<keyword evidence="3" id="KW-1003">Cell membrane</keyword>
<feature type="domain" description="Ankyrin repeat" evidence="8">
    <location>
        <begin position="133"/>
        <end position="243"/>
    </location>
</feature>
<dbReference type="PANTHER" id="PTHR12447:SF31">
    <property type="entry name" value="LD31969P"/>
    <property type="match status" value="1"/>
</dbReference>
<dbReference type="InterPro" id="IPR021832">
    <property type="entry name" value="ANKRD13"/>
</dbReference>
<evidence type="ECO:0000256" key="3">
    <source>
        <dbReference type="ARBA" id="ARBA00022475"/>
    </source>
</evidence>
<evidence type="ECO:0000313" key="10">
    <source>
        <dbReference type="Proteomes" id="UP000053766"/>
    </source>
</evidence>